<protein>
    <submittedName>
        <fullName evidence="1">Uncharacterized protein</fullName>
    </submittedName>
</protein>
<reference evidence="1 2" key="1">
    <citation type="submission" date="2014-10" db="EMBL/GenBank/DDBJ databases">
        <title>Draft genome of the hookworm Ancylostoma caninum.</title>
        <authorList>
            <person name="Mitreva M."/>
        </authorList>
    </citation>
    <scope>NUCLEOTIDE SEQUENCE [LARGE SCALE GENOMIC DNA]</scope>
    <source>
        <strain evidence="1 2">Baltimore</strain>
    </source>
</reference>
<dbReference type="EMBL" id="JOJR01000111">
    <property type="protein sequence ID" value="RCN45085.1"/>
    <property type="molecule type" value="Genomic_DNA"/>
</dbReference>
<organism evidence="1 2">
    <name type="scientific">Ancylostoma caninum</name>
    <name type="common">Dog hookworm</name>
    <dbReference type="NCBI Taxonomy" id="29170"/>
    <lineage>
        <taxon>Eukaryota</taxon>
        <taxon>Metazoa</taxon>
        <taxon>Ecdysozoa</taxon>
        <taxon>Nematoda</taxon>
        <taxon>Chromadorea</taxon>
        <taxon>Rhabditida</taxon>
        <taxon>Rhabditina</taxon>
        <taxon>Rhabditomorpha</taxon>
        <taxon>Strongyloidea</taxon>
        <taxon>Ancylostomatidae</taxon>
        <taxon>Ancylostomatinae</taxon>
        <taxon>Ancylostoma</taxon>
    </lineage>
</organism>
<gene>
    <name evidence="1" type="ORF">ANCCAN_08895</name>
</gene>
<accession>A0A368GPY6</accession>
<sequence length="29" mass="3372">MSRGLQLTKRNTPPARLRSVLAFVHRDHN</sequence>
<evidence type="ECO:0000313" key="2">
    <source>
        <dbReference type="Proteomes" id="UP000252519"/>
    </source>
</evidence>
<dbReference type="Proteomes" id="UP000252519">
    <property type="component" value="Unassembled WGS sequence"/>
</dbReference>
<proteinExistence type="predicted"/>
<name>A0A368GPY6_ANCCA</name>
<evidence type="ECO:0000313" key="1">
    <source>
        <dbReference type="EMBL" id="RCN45085.1"/>
    </source>
</evidence>
<comment type="caution">
    <text evidence="1">The sequence shown here is derived from an EMBL/GenBank/DDBJ whole genome shotgun (WGS) entry which is preliminary data.</text>
</comment>
<keyword evidence="2" id="KW-1185">Reference proteome</keyword>
<dbReference type="AlphaFoldDB" id="A0A368GPY6"/>